<dbReference type="WBParaSite" id="nRc.2.0.1.t18841-RA">
    <property type="protein sequence ID" value="nRc.2.0.1.t18841-RA"/>
    <property type="gene ID" value="nRc.2.0.1.g18841"/>
</dbReference>
<keyword evidence="1" id="KW-1185">Reference proteome</keyword>
<organism evidence="1 2">
    <name type="scientific">Romanomermis culicivorax</name>
    <name type="common">Nematode worm</name>
    <dbReference type="NCBI Taxonomy" id="13658"/>
    <lineage>
        <taxon>Eukaryota</taxon>
        <taxon>Metazoa</taxon>
        <taxon>Ecdysozoa</taxon>
        <taxon>Nematoda</taxon>
        <taxon>Enoplea</taxon>
        <taxon>Dorylaimia</taxon>
        <taxon>Mermithida</taxon>
        <taxon>Mermithoidea</taxon>
        <taxon>Mermithidae</taxon>
        <taxon>Romanomermis</taxon>
    </lineage>
</organism>
<proteinExistence type="predicted"/>
<evidence type="ECO:0000313" key="1">
    <source>
        <dbReference type="Proteomes" id="UP000887565"/>
    </source>
</evidence>
<dbReference type="Proteomes" id="UP000887565">
    <property type="component" value="Unplaced"/>
</dbReference>
<name>A0A915IZI1_ROMCU</name>
<dbReference type="AlphaFoldDB" id="A0A915IZI1"/>
<accession>A0A915IZI1</accession>
<evidence type="ECO:0000313" key="2">
    <source>
        <dbReference type="WBParaSite" id="nRc.2.0.1.t18841-RA"/>
    </source>
</evidence>
<reference evidence="2" key="1">
    <citation type="submission" date="2022-11" db="UniProtKB">
        <authorList>
            <consortium name="WormBaseParasite"/>
        </authorList>
    </citation>
    <scope>IDENTIFICATION</scope>
</reference>
<sequence>MNTTTIVRGVENLIGRNGSVDQSRKLENSFLEQQCKDHCRQKTYQDRDFISGCCICFIDPASNSLDQ</sequence>
<protein>
    <submittedName>
        <fullName evidence="2">Uncharacterized protein</fullName>
    </submittedName>
</protein>